<organism evidence="6 7">
    <name type="scientific">Mortierella polycephala</name>
    <dbReference type="NCBI Taxonomy" id="41804"/>
    <lineage>
        <taxon>Eukaryota</taxon>
        <taxon>Fungi</taxon>
        <taxon>Fungi incertae sedis</taxon>
        <taxon>Mucoromycota</taxon>
        <taxon>Mortierellomycotina</taxon>
        <taxon>Mortierellomycetes</taxon>
        <taxon>Mortierellales</taxon>
        <taxon>Mortierellaceae</taxon>
        <taxon>Mortierella</taxon>
    </lineage>
</organism>
<dbReference type="AlphaFoldDB" id="A0A9P6U4N9"/>
<reference evidence="6" key="1">
    <citation type="journal article" date="2020" name="Fungal Divers.">
        <title>Resolving the Mortierellaceae phylogeny through synthesis of multi-gene phylogenetics and phylogenomics.</title>
        <authorList>
            <person name="Vandepol N."/>
            <person name="Liber J."/>
            <person name="Desiro A."/>
            <person name="Na H."/>
            <person name="Kennedy M."/>
            <person name="Barry K."/>
            <person name="Grigoriev I.V."/>
            <person name="Miller A.N."/>
            <person name="O'Donnell K."/>
            <person name="Stajich J.E."/>
            <person name="Bonito G."/>
        </authorList>
    </citation>
    <scope>NUCLEOTIDE SEQUENCE</scope>
    <source>
        <strain evidence="6">KOD948</strain>
    </source>
</reference>
<dbReference type="InterPro" id="IPR002509">
    <property type="entry name" value="NODB_dom"/>
</dbReference>
<dbReference type="PROSITE" id="PS51677">
    <property type="entry name" value="NODB"/>
    <property type="match status" value="1"/>
</dbReference>
<dbReference type="OrthoDB" id="407355at2759"/>
<dbReference type="GO" id="GO:0016020">
    <property type="term" value="C:membrane"/>
    <property type="evidence" value="ECO:0007669"/>
    <property type="project" value="TreeGrafter"/>
</dbReference>
<evidence type="ECO:0000256" key="1">
    <source>
        <dbReference type="ARBA" id="ARBA00022723"/>
    </source>
</evidence>
<keyword evidence="4" id="KW-0812">Transmembrane</keyword>
<comment type="caution">
    <text evidence="6">The sequence shown here is derived from an EMBL/GenBank/DDBJ whole genome shotgun (WGS) entry which is preliminary data.</text>
</comment>
<keyword evidence="7" id="KW-1185">Reference proteome</keyword>
<evidence type="ECO:0000256" key="4">
    <source>
        <dbReference type="SAM" id="Phobius"/>
    </source>
</evidence>
<name>A0A9P6U4N9_9FUNG</name>
<dbReference type="GO" id="GO:0004099">
    <property type="term" value="F:chitin deacetylase activity"/>
    <property type="evidence" value="ECO:0007669"/>
    <property type="project" value="TreeGrafter"/>
</dbReference>
<dbReference type="PANTHER" id="PTHR10587:SF133">
    <property type="entry name" value="CHITIN DEACETYLASE 1-RELATED"/>
    <property type="match status" value="1"/>
</dbReference>
<dbReference type="Pfam" id="PF01522">
    <property type="entry name" value="Polysacc_deac_1"/>
    <property type="match status" value="1"/>
</dbReference>
<feature type="domain" description="NodB homology" evidence="5">
    <location>
        <begin position="111"/>
        <end position="304"/>
    </location>
</feature>
<feature type="region of interest" description="Disordered" evidence="3">
    <location>
        <begin position="325"/>
        <end position="349"/>
    </location>
</feature>
<dbReference type="SUPFAM" id="SSF88713">
    <property type="entry name" value="Glycoside hydrolase/deacetylase"/>
    <property type="match status" value="1"/>
</dbReference>
<protein>
    <submittedName>
        <fullName evidence="6">Chitin deacetylase</fullName>
    </submittedName>
</protein>
<feature type="transmembrane region" description="Helical" evidence="4">
    <location>
        <begin position="20"/>
        <end position="39"/>
    </location>
</feature>
<evidence type="ECO:0000313" key="6">
    <source>
        <dbReference type="EMBL" id="KAG0259452.1"/>
    </source>
</evidence>
<gene>
    <name evidence="6" type="primary">CDA2_4</name>
    <name evidence="6" type="ORF">BG011_002616</name>
</gene>
<dbReference type="PANTHER" id="PTHR10587">
    <property type="entry name" value="GLYCOSYL TRANSFERASE-RELATED"/>
    <property type="match status" value="1"/>
</dbReference>
<dbReference type="GO" id="GO:0005975">
    <property type="term" value="P:carbohydrate metabolic process"/>
    <property type="evidence" value="ECO:0007669"/>
    <property type="project" value="InterPro"/>
</dbReference>
<evidence type="ECO:0000259" key="5">
    <source>
        <dbReference type="PROSITE" id="PS51677"/>
    </source>
</evidence>
<dbReference type="InterPro" id="IPR050248">
    <property type="entry name" value="Polysacc_deacetylase_ArnD"/>
</dbReference>
<proteinExistence type="predicted"/>
<dbReference type="InterPro" id="IPR011330">
    <property type="entry name" value="Glyco_hydro/deAcase_b/a-brl"/>
</dbReference>
<dbReference type="Gene3D" id="3.20.20.370">
    <property type="entry name" value="Glycoside hydrolase/deacetylase"/>
    <property type="match status" value="1"/>
</dbReference>
<sequence>MFDSDDNNKRNLHRISRPSFIAITTTTALCILSLVSAALNPAEFPLASAVPAVDSPQVKKWLSEIDLSGAPTISLNSGDPPDCPKIVEAGVCYWTCEDCSADDVIECPDKNNWGITFDDGPTPATPPLLQFLDEKKIKATFFLVGSNVVKYPEMVVQEVRAGHHLASHTWSHRALTTLSNEQIVAEIKWTEKAIEDATGYRVRYMRPPYGDVDNRVRFVLKKLGYTIVNWSGDTFDSNDWKIPEISKTNVISHFKSSLDAYTAAGANNTKGFISLEHDLSADTVEVARSLIGHGMQSNLNIMTVSECLHDNVPYMAVNGTVLGGPVNPANGTSSQNGNTPSQDNNGRELVDTSRLDLPNSAVSSKILQKGSLATLLWISFSAGMAIAASV</sequence>
<keyword evidence="4" id="KW-0472">Membrane</keyword>
<evidence type="ECO:0000256" key="3">
    <source>
        <dbReference type="SAM" id="MobiDB-lite"/>
    </source>
</evidence>
<feature type="compositionally biased region" description="Polar residues" evidence="3">
    <location>
        <begin position="329"/>
        <end position="344"/>
    </location>
</feature>
<keyword evidence="4" id="KW-1133">Transmembrane helix</keyword>
<dbReference type="GO" id="GO:0009272">
    <property type="term" value="P:fungal-type cell wall biogenesis"/>
    <property type="evidence" value="ECO:0007669"/>
    <property type="project" value="UniProtKB-ARBA"/>
</dbReference>
<evidence type="ECO:0000256" key="2">
    <source>
        <dbReference type="ARBA" id="ARBA00022801"/>
    </source>
</evidence>
<evidence type="ECO:0000313" key="7">
    <source>
        <dbReference type="Proteomes" id="UP000726737"/>
    </source>
</evidence>
<keyword evidence="1" id="KW-0479">Metal-binding</keyword>
<dbReference type="Proteomes" id="UP000726737">
    <property type="component" value="Unassembled WGS sequence"/>
</dbReference>
<keyword evidence="2" id="KW-0378">Hydrolase</keyword>
<accession>A0A9P6U4N9</accession>
<dbReference type="EMBL" id="JAAAJA010000186">
    <property type="protein sequence ID" value="KAG0259452.1"/>
    <property type="molecule type" value="Genomic_DNA"/>
</dbReference>
<dbReference type="GO" id="GO:0046872">
    <property type="term" value="F:metal ion binding"/>
    <property type="evidence" value="ECO:0007669"/>
    <property type="project" value="UniProtKB-KW"/>
</dbReference>